<reference evidence="1 2" key="1">
    <citation type="journal article" date="2020" name="Genome Biol. Evol.">
        <title>Rhizobium dioscoreae sp. nov., a plant growth-promoting bacterium isolated from yam (Dioscorea species).</title>
        <authorList>
            <person name="Ouyabe M."/>
            <person name="Tanaka N."/>
            <person name="Shiwa Y."/>
            <person name="Fujita N."/>
            <person name="Kikuno H."/>
            <person name="Babil P."/>
            <person name="Shiwachi H."/>
        </authorList>
    </citation>
    <scope>NUCLEOTIDE SEQUENCE [LARGE SCALE GENOMIC DNA]</scope>
    <source>
        <strain evidence="1 2">S-93</strain>
    </source>
</reference>
<dbReference type="Proteomes" id="UP000390335">
    <property type="component" value="Unassembled WGS sequence"/>
</dbReference>
<name>A0ABQ0YWA2_9HYPH</name>
<accession>A0ABQ0YWA2</accession>
<dbReference type="EMBL" id="BLAJ01000001">
    <property type="protein sequence ID" value="GES47502.1"/>
    <property type="molecule type" value="Genomic_DNA"/>
</dbReference>
<evidence type="ECO:0000313" key="1">
    <source>
        <dbReference type="EMBL" id="GES47502.1"/>
    </source>
</evidence>
<gene>
    <name evidence="1" type="ORF">RsS93_01160</name>
</gene>
<comment type="caution">
    <text evidence="1">The sequence shown here is derived from an EMBL/GenBank/DDBJ whole genome shotgun (WGS) entry which is preliminary data.</text>
</comment>
<protein>
    <submittedName>
        <fullName evidence="1">Uncharacterized protein</fullName>
    </submittedName>
</protein>
<evidence type="ECO:0000313" key="2">
    <source>
        <dbReference type="Proteomes" id="UP000390335"/>
    </source>
</evidence>
<proteinExistence type="predicted"/>
<organism evidence="1 2">
    <name type="scientific">Rhizobium dioscoreae</name>
    <dbReference type="NCBI Taxonomy" id="2653122"/>
    <lineage>
        <taxon>Bacteria</taxon>
        <taxon>Pseudomonadati</taxon>
        <taxon>Pseudomonadota</taxon>
        <taxon>Alphaproteobacteria</taxon>
        <taxon>Hyphomicrobiales</taxon>
        <taxon>Rhizobiaceae</taxon>
        <taxon>Rhizobium/Agrobacterium group</taxon>
        <taxon>Rhizobium</taxon>
    </lineage>
</organism>
<keyword evidence="2" id="KW-1185">Reference proteome</keyword>
<sequence>MRRAVVAEATNPALDNAPKAWPLLGGAFFIWGSFGKIHRPEIFDLRTSKIAVRVSAGGTHETDRA</sequence>